<accession>A0A5Q0C7I5</accession>
<keyword evidence="1" id="KW-0472">Membrane</keyword>
<keyword evidence="1" id="KW-1133">Transmembrane helix</keyword>
<dbReference type="AlphaFoldDB" id="A0A5Q0C7I5"/>
<gene>
    <name evidence="2" type="ORF">FZ934_05450</name>
</gene>
<feature type="transmembrane region" description="Helical" evidence="1">
    <location>
        <begin position="47"/>
        <end position="71"/>
    </location>
</feature>
<evidence type="ECO:0000313" key="3">
    <source>
        <dbReference type="Proteomes" id="UP000326881"/>
    </source>
</evidence>
<sequence length="73" mass="8484">MTPMPQSRVGGILHHRLSGQQRHVAQVYQRFLGSSDEQEDFNQSARLWFRITLLFVSLTFIFFICGASLSLRR</sequence>
<dbReference type="RefSeq" id="WP_153270228.1">
    <property type="nucleotide sequence ID" value="NZ_CP043498.1"/>
</dbReference>
<keyword evidence="3" id="KW-1185">Reference proteome</keyword>
<proteinExistence type="predicted"/>
<organism evidence="2 3">
    <name type="scientific">Rhizobium grahamii</name>
    <dbReference type="NCBI Taxonomy" id="1120045"/>
    <lineage>
        <taxon>Bacteria</taxon>
        <taxon>Pseudomonadati</taxon>
        <taxon>Pseudomonadota</taxon>
        <taxon>Alphaproteobacteria</taxon>
        <taxon>Hyphomicrobiales</taxon>
        <taxon>Rhizobiaceae</taxon>
        <taxon>Rhizobium/Agrobacterium group</taxon>
        <taxon>Rhizobium</taxon>
    </lineage>
</organism>
<dbReference type="KEGG" id="rgr:FZ934_05450"/>
<name>A0A5Q0C7I5_9HYPH</name>
<dbReference type="Proteomes" id="UP000326881">
    <property type="component" value="Chromosome"/>
</dbReference>
<protein>
    <submittedName>
        <fullName evidence="2">Uncharacterized protein</fullName>
    </submittedName>
</protein>
<keyword evidence="1" id="KW-0812">Transmembrane</keyword>
<evidence type="ECO:0000313" key="2">
    <source>
        <dbReference type="EMBL" id="QFY59927.1"/>
    </source>
</evidence>
<evidence type="ECO:0000256" key="1">
    <source>
        <dbReference type="SAM" id="Phobius"/>
    </source>
</evidence>
<reference evidence="2 3" key="1">
    <citation type="submission" date="2019-08" db="EMBL/GenBank/DDBJ databases">
        <title>Prosopis cineraria nodule microbiome.</title>
        <authorList>
            <person name="Ali R."/>
            <person name="Chaluvadi S.R."/>
            <person name="Wang X."/>
        </authorList>
    </citation>
    <scope>NUCLEOTIDE SEQUENCE [LARGE SCALE GENOMIC DNA]</scope>
    <source>
        <strain evidence="2 3">BG7</strain>
    </source>
</reference>
<dbReference type="EMBL" id="CP043498">
    <property type="protein sequence ID" value="QFY59927.1"/>
    <property type="molecule type" value="Genomic_DNA"/>
</dbReference>